<proteinExistence type="predicted"/>
<evidence type="ECO:0000313" key="3">
    <source>
        <dbReference type="EMBL" id="KAG5615064.1"/>
    </source>
</evidence>
<evidence type="ECO:0000313" key="4">
    <source>
        <dbReference type="Proteomes" id="UP000824120"/>
    </source>
</evidence>
<organism evidence="3 4">
    <name type="scientific">Solanum commersonii</name>
    <name type="common">Commerson's wild potato</name>
    <name type="synonym">Commerson's nightshade</name>
    <dbReference type="NCBI Taxonomy" id="4109"/>
    <lineage>
        <taxon>Eukaryota</taxon>
        <taxon>Viridiplantae</taxon>
        <taxon>Streptophyta</taxon>
        <taxon>Embryophyta</taxon>
        <taxon>Tracheophyta</taxon>
        <taxon>Spermatophyta</taxon>
        <taxon>Magnoliopsida</taxon>
        <taxon>eudicotyledons</taxon>
        <taxon>Gunneridae</taxon>
        <taxon>Pentapetalae</taxon>
        <taxon>asterids</taxon>
        <taxon>lamiids</taxon>
        <taxon>Solanales</taxon>
        <taxon>Solanaceae</taxon>
        <taxon>Solanoideae</taxon>
        <taxon>Solaneae</taxon>
        <taxon>Solanum</taxon>
    </lineage>
</organism>
<dbReference type="Proteomes" id="UP000824120">
    <property type="component" value="Chromosome 3"/>
</dbReference>
<dbReference type="EMBL" id="JACXVP010000003">
    <property type="protein sequence ID" value="KAG5615064.1"/>
    <property type="molecule type" value="Genomic_DNA"/>
</dbReference>
<reference evidence="3 4" key="1">
    <citation type="submission" date="2020-09" db="EMBL/GenBank/DDBJ databases">
        <title>De no assembly of potato wild relative species, Solanum commersonii.</title>
        <authorList>
            <person name="Cho K."/>
        </authorList>
    </citation>
    <scope>NUCLEOTIDE SEQUENCE [LARGE SCALE GENOMIC DNA]</scope>
    <source>
        <strain evidence="3">LZ3.2</strain>
        <tissue evidence="3">Leaf</tissue>
    </source>
</reference>
<protein>
    <submittedName>
        <fullName evidence="3">Uncharacterized protein</fullName>
    </submittedName>
</protein>
<evidence type="ECO:0000256" key="1">
    <source>
        <dbReference type="SAM" id="Coils"/>
    </source>
</evidence>
<name>A0A9J5ZSB0_SOLCO</name>
<dbReference type="AlphaFoldDB" id="A0A9J5ZSB0"/>
<feature type="coiled-coil region" evidence="1">
    <location>
        <begin position="108"/>
        <end position="135"/>
    </location>
</feature>
<gene>
    <name evidence="3" type="ORF">H5410_014888</name>
</gene>
<keyword evidence="4" id="KW-1185">Reference proteome</keyword>
<sequence>MLELEEEFKNKLYSILVENENNSSSDENLSNDDQLNIAYSSNNSKSNKETLFDMTDHIKDPDLKKKYLIALRDLVLDKQSDDNRTIKLFDMTSVFNIFKQPIKSETTLQNIQVKLLQINDEINDIKQRLNILEIKTITNKILNHLEPNQELEIYKSEPGEASKEEESIEEPLSK</sequence>
<comment type="caution">
    <text evidence="3">The sequence shown here is derived from an EMBL/GenBank/DDBJ whole genome shotgun (WGS) entry which is preliminary data.</text>
</comment>
<accession>A0A9J5ZSB0</accession>
<evidence type="ECO:0000256" key="2">
    <source>
        <dbReference type="SAM" id="MobiDB-lite"/>
    </source>
</evidence>
<feature type="region of interest" description="Disordered" evidence="2">
    <location>
        <begin position="152"/>
        <end position="174"/>
    </location>
</feature>
<keyword evidence="1" id="KW-0175">Coiled coil</keyword>